<organism evidence="2 3">
    <name type="scientific">Tsukamurella soli</name>
    <dbReference type="NCBI Taxonomy" id="644556"/>
    <lineage>
        <taxon>Bacteria</taxon>
        <taxon>Bacillati</taxon>
        <taxon>Actinomycetota</taxon>
        <taxon>Actinomycetes</taxon>
        <taxon>Mycobacteriales</taxon>
        <taxon>Tsukamurellaceae</taxon>
        <taxon>Tsukamurella</taxon>
    </lineage>
</organism>
<keyword evidence="3" id="KW-1185">Reference proteome</keyword>
<comment type="caution">
    <text evidence="2">The sequence shown here is derived from an EMBL/GenBank/DDBJ whole genome shotgun (WGS) entry which is preliminary data.</text>
</comment>
<dbReference type="PANTHER" id="PTHR40260">
    <property type="entry name" value="BLR8190 PROTEIN"/>
    <property type="match status" value="1"/>
</dbReference>
<accession>A0ABP8J360</accession>
<reference evidence="3" key="1">
    <citation type="journal article" date="2019" name="Int. J. Syst. Evol. Microbiol.">
        <title>The Global Catalogue of Microorganisms (GCM) 10K type strain sequencing project: providing services to taxonomists for standard genome sequencing and annotation.</title>
        <authorList>
            <consortium name="The Broad Institute Genomics Platform"/>
            <consortium name="The Broad Institute Genome Sequencing Center for Infectious Disease"/>
            <person name="Wu L."/>
            <person name="Ma J."/>
        </authorList>
    </citation>
    <scope>NUCLEOTIDE SEQUENCE [LARGE SCALE GENOMIC DNA]</scope>
    <source>
        <strain evidence="3">JCM 17688</strain>
    </source>
</reference>
<protein>
    <submittedName>
        <fullName evidence="2">EthD family reductase</fullName>
    </submittedName>
</protein>
<dbReference type="PANTHER" id="PTHR40260:SF2">
    <property type="entry name" value="BLR8190 PROTEIN"/>
    <property type="match status" value="1"/>
</dbReference>
<gene>
    <name evidence="2" type="ORF">GCM10023147_04370</name>
</gene>
<proteinExistence type="predicted"/>
<dbReference type="Pfam" id="PF07110">
    <property type="entry name" value="EthD"/>
    <property type="match status" value="1"/>
</dbReference>
<evidence type="ECO:0000313" key="3">
    <source>
        <dbReference type="Proteomes" id="UP001500635"/>
    </source>
</evidence>
<dbReference type="Proteomes" id="UP001500635">
    <property type="component" value="Unassembled WGS sequence"/>
</dbReference>
<evidence type="ECO:0000313" key="2">
    <source>
        <dbReference type="EMBL" id="GAA4384208.1"/>
    </source>
</evidence>
<name>A0ABP8J360_9ACTN</name>
<dbReference type="EMBL" id="BAABFR010000004">
    <property type="protein sequence ID" value="GAA4384208.1"/>
    <property type="molecule type" value="Genomic_DNA"/>
</dbReference>
<dbReference type="Gene3D" id="3.30.70.100">
    <property type="match status" value="1"/>
</dbReference>
<feature type="domain" description="EthD" evidence="1">
    <location>
        <begin position="10"/>
        <end position="87"/>
    </location>
</feature>
<sequence length="100" mass="10959">MYRMLVLYPEPTDRRAFEEHYRAVHVPLAMKLPGLRAARFSLDVVAPAGAGYFALFEADFDSAEALQAALASPEGVAVNRDVPNYATGGVQILMFEAEEP</sequence>
<dbReference type="InterPro" id="IPR011008">
    <property type="entry name" value="Dimeric_a/b-barrel"/>
</dbReference>
<dbReference type="InterPro" id="IPR009799">
    <property type="entry name" value="EthD_dom"/>
</dbReference>
<evidence type="ECO:0000259" key="1">
    <source>
        <dbReference type="Pfam" id="PF07110"/>
    </source>
</evidence>
<dbReference type="SUPFAM" id="SSF54909">
    <property type="entry name" value="Dimeric alpha+beta barrel"/>
    <property type="match status" value="1"/>
</dbReference>
<dbReference type="NCBIfam" id="TIGR02118">
    <property type="entry name" value="EthD family reductase"/>
    <property type="match status" value="1"/>
</dbReference>